<evidence type="ECO:0000313" key="15">
    <source>
        <dbReference type="EMBL" id="AHI58167.1"/>
    </source>
</evidence>
<dbReference type="GO" id="GO:0043137">
    <property type="term" value="P:DNA replication, removal of RNA primer"/>
    <property type="evidence" value="ECO:0007669"/>
    <property type="project" value="TreeGrafter"/>
</dbReference>
<feature type="domain" description="RNase H type-2" evidence="14">
    <location>
        <begin position="86"/>
        <end position="295"/>
    </location>
</feature>
<dbReference type="PANTHER" id="PTHR10954">
    <property type="entry name" value="RIBONUCLEASE H2 SUBUNIT A"/>
    <property type="match status" value="1"/>
</dbReference>
<organism evidence="15 16">
    <name type="scientific">Spiroplasma mirum ATCC 29335</name>
    <dbReference type="NCBI Taxonomy" id="838561"/>
    <lineage>
        <taxon>Bacteria</taxon>
        <taxon>Bacillati</taxon>
        <taxon>Mycoplasmatota</taxon>
        <taxon>Mollicutes</taxon>
        <taxon>Entomoplasmatales</taxon>
        <taxon>Spiroplasmataceae</taxon>
        <taxon>Spiroplasma</taxon>
    </lineage>
</organism>
<protein>
    <recommendedName>
        <fullName evidence="13">Ribonuclease</fullName>
        <ecNumber evidence="13">3.1.26.4</ecNumber>
    </recommendedName>
</protein>
<gene>
    <name evidence="15" type="ORF">P344_04200</name>
</gene>
<comment type="catalytic activity">
    <reaction evidence="1 12 13">
        <text>Endonucleolytic cleavage to 5'-phosphomonoester.</text>
        <dbReference type="EC" id="3.1.26.4"/>
    </reaction>
</comment>
<evidence type="ECO:0000256" key="7">
    <source>
        <dbReference type="ARBA" id="ARBA00022722"/>
    </source>
</evidence>
<proteinExistence type="inferred from homology"/>
<evidence type="ECO:0000259" key="14">
    <source>
        <dbReference type="PROSITE" id="PS51975"/>
    </source>
</evidence>
<feature type="binding site" evidence="12">
    <location>
        <position position="196"/>
    </location>
    <ligand>
        <name>a divalent metal cation</name>
        <dbReference type="ChEBI" id="CHEBI:60240"/>
    </ligand>
</feature>
<evidence type="ECO:0000256" key="13">
    <source>
        <dbReference type="RuleBase" id="RU003515"/>
    </source>
</evidence>
<comment type="function">
    <text evidence="3 13">Endonuclease that specifically degrades the RNA of RNA-DNA hybrids.</text>
</comment>
<evidence type="ECO:0000313" key="16">
    <source>
        <dbReference type="Proteomes" id="UP000019260"/>
    </source>
</evidence>
<dbReference type="InterPro" id="IPR012337">
    <property type="entry name" value="RNaseH-like_sf"/>
</dbReference>
<feature type="binding site" evidence="12">
    <location>
        <position position="93"/>
    </location>
    <ligand>
        <name>a divalent metal cation</name>
        <dbReference type="ChEBI" id="CHEBI:60240"/>
    </ligand>
</feature>
<comment type="cofactor">
    <cofactor evidence="2">
        <name>Mg(2+)</name>
        <dbReference type="ChEBI" id="CHEBI:18420"/>
    </cofactor>
</comment>
<dbReference type="GO" id="GO:0005737">
    <property type="term" value="C:cytoplasm"/>
    <property type="evidence" value="ECO:0007669"/>
    <property type="project" value="UniProtKB-SubCell"/>
</dbReference>
<evidence type="ECO:0000256" key="5">
    <source>
        <dbReference type="ARBA" id="ARBA00008378"/>
    </source>
</evidence>
<dbReference type="KEGG" id="smir:SMM_0699"/>
<evidence type="ECO:0000256" key="9">
    <source>
        <dbReference type="ARBA" id="ARBA00022759"/>
    </source>
</evidence>
<dbReference type="InterPro" id="IPR001352">
    <property type="entry name" value="RNase_HII/HIII"/>
</dbReference>
<name>W0GLT8_9MOLU</name>
<dbReference type="GO" id="GO:0006298">
    <property type="term" value="P:mismatch repair"/>
    <property type="evidence" value="ECO:0007669"/>
    <property type="project" value="TreeGrafter"/>
</dbReference>
<evidence type="ECO:0000256" key="12">
    <source>
        <dbReference type="PROSITE-ProRule" id="PRU01319"/>
    </source>
</evidence>
<dbReference type="CDD" id="cd06590">
    <property type="entry name" value="RNase_HII_bacteria_HIII_like"/>
    <property type="match status" value="1"/>
</dbReference>
<dbReference type="RefSeq" id="WP_025317478.1">
    <property type="nucleotide sequence ID" value="NZ_CP002082.1"/>
</dbReference>
<dbReference type="PATRIC" id="fig|838561.3.peg.798"/>
<dbReference type="PROSITE" id="PS51975">
    <property type="entry name" value="RNASE_H_2"/>
    <property type="match status" value="1"/>
</dbReference>
<dbReference type="HOGENOM" id="CLU_059546_1_0_14"/>
<dbReference type="OrthoDB" id="9777935at2"/>
<dbReference type="SUPFAM" id="SSF53098">
    <property type="entry name" value="Ribonuclease H-like"/>
    <property type="match status" value="1"/>
</dbReference>
<dbReference type="GO" id="GO:0032299">
    <property type="term" value="C:ribonuclease H2 complex"/>
    <property type="evidence" value="ECO:0007669"/>
    <property type="project" value="TreeGrafter"/>
</dbReference>
<dbReference type="EMBL" id="CP006720">
    <property type="protein sequence ID" value="AHI58167.1"/>
    <property type="molecule type" value="Genomic_DNA"/>
</dbReference>
<evidence type="ECO:0000256" key="3">
    <source>
        <dbReference type="ARBA" id="ARBA00004065"/>
    </source>
</evidence>
<keyword evidence="6" id="KW-0963">Cytoplasm</keyword>
<dbReference type="Pfam" id="PF11858">
    <property type="entry name" value="DUF3378"/>
    <property type="match status" value="1"/>
</dbReference>
<dbReference type="Gene3D" id="3.30.420.10">
    <property type="entry name" value="Ribonuclease H-like superfamily/Ribonuclease H"/>
    <property type="match status" value="1"/>
</dbReference>
<comment type="cofactor">
    <cofactor evidence="12">
        <name>Mn(2+)</name>
        <dbReference type="ChEBI" id="CHEBI:29035"/>
    </cofactor>
    <cofactor evidence="12">
        <name>Mg(2+)</name>
        <dbReference type="ChEBI" id="CHEBI:18420"/>
    </cofactor>
    <text evidence="12">Manganese or magnesium. Binds 1 divalent metal ion per monomer in the absence of substrate. May bind a second metal ion after substrate binding.</text>
</comment>
<evidence type="ECO:0000256" key="8">
    <source>
        <dbReference type="ARBA" id="ARBA00022723"/>
    </source>
</evidence>
<accession>W0GLT8</accession>
<comment type="similarity">
    <text evidence="5">Belongs to the RNase HII family. RnhC subfamily.</text>
</comment>
<reference evidence="15 16" key="1">
    <citation type="submission" date="2013-09" db="EMBL/GenBank/DDBJ databases">
        <title>Complete genome sequence of Spiroplasma mirum suckling mouse cataract agent.</title>
        <authorList>
            <person name="Landry C.A."/>
            <person name="Bastian F.O."/>
            <person name="Thune R.L."/>
        </authorList>
    </citation>
    <scope>NUCLEOTIDE SEQUENCE [LARGE SCALE GENOMIC DNA]</scope>
    <source>
        <strain evidence="15 16">SMCA</strain>
    </source>
</reference>
<dbReference type="Proteomes" id="UP000019260">
    <property type="component" value="Chromosome"/>
</dbReference>
<keyword evidence="9 12" id="KW-0255">Endonuclease</keyword>
<evidence type="ECO:0000256" key="2">
    <source>
        <dbReference type="ARBA" id="ARBA00001946"/>
    </source>
</evidence>
<dbReference type="Gene3D" id="3.30.310.10">
    <property type="entry name" value="TATA-Binding Protein"/>
    <property type="match status" value="1"/>
</dbReference>
<comment type="subcellular location">
    <subcellularLocation>
        <location evidence="4">Cytoplasm</location>
    </subcellularLocation>
</comment>
<dbReference type="PIRSF" id="PIRSF037748">
    <property type="entry name" value="RnhC"/>
    <property type="match status" value="1"/>
</dbReference>
<evidence type="ECO:0000256" key="10">
    <source>
        <dbReference type="ARBA" id="ARBA00022801"/>
    </source>
</evidence>
<sequence length="295" mass="34134">MTSCSFKRVDDKVIANIQAAYQAYQIANKDPNKVAVYFVNNIKISIYHTKTVLFQGEHCEQEAKKFFQINNPKLTHTKTSLNYYKPDVIGNDEVGVGDVFGPLVVTSCFIDKNVIPQLKTLGIKDSKKLSDYQIMKIGGQLKKIVPYHSEIIDNQTYNYWYNQYQNAHVIKAIAHNNAIKQLIKKYHCQYRQIIIDQFVNEKKYYEYLAAQSEVIKHNVVFVTKGEDKSLAVACSAIISRYLFLEAIMKLEYQFQIALPLGASEQVKLLANTYKKQFKPAEYRQFMKIHFNLAKK</sequence>
<dbReference type="InterPro" id="IPR004641">
    <property type="entry name" value="RNase_HIII"/>
</dbReference>
<dbReference type="PANTHER" id="PTHR10954:SF23">
    <property type="entry name" value="RIBONUCLEASE"/>
    <property type="match status" value="1"/>
</dbReference>
<feature type="binding site" evidence="12">
    <location>
        <position position="92"/>
    </location>
    <ligand>
        <name>a divalent metal cation</name>
        <dbReference type="ChEBI" id="CHEBI:60240"/>
    </ligand>
</feature>
<dbReference type="GO" id="GO:0003723">
    <property type="term" value="F:RNA binding"/>
    <property type="evidence" value="ECO:0007669"/>
    <property type="project" value="UniProtKB-UniRule"/>
</dbReference>
<evidence type="ECO:0000256" key="4">
    <source>
        <dbReference type="ARBA" id="ARBA00004496"/>
    </source>
</evidence>
<dbReference type="InterPro" id="IPR024568">
    <property type="entry name" value="RNase_HIII_N"/>
</dbReference>
<keyword evidence="8 12" id="KW-0479">Metal-binding</keyword>
<evidence type="ECO:0000256" key="11">
    <source>
        <dbReference type="ARBA" id="ARBA00022842"/>
    </source>
</evidence>
<dbReference type="InterPro" id="IPR012295">
    <property type="entry name" value="TBP_dom_sf"/>
</dbReference>
<evidence type="ECO:0000256" key="6">
    <source>
        <dbReference type="ARBA" id="ARBA00022490"/>
    </source>
</evidence>
<keyword evidence="11" id="KW-0460">Magnesium</keyword>
<dbReference type="InterPro" id="IPR036397">
    <property type="entry name" value="RNaseH_sf"/>
</dbReference>
<keyword evidence="16" id="KW-1185">Reference proteome</keyword>
<keyword evidence="7 12" id="KW-0540">Nuclease</keyword>
<dbReference type="InterPro" id="IPR024567">
    <property type="entry name" value="RNase_HII/HIII_dom"/>
</dbReference>
<evidence type="ECO:0000256" key="1">
    <source>
        <dbReference type="ARBA" id="ARBA00000077"/>
    </source>
</evidence>
<dbReference type="GO" id="GO:0046872">
    <property type="term" value="F:metal ion binding"/>
    <property type="evidence" value="ECO:0007669"/>
    <property type="project" value="UniProtKB-KW"/>
</dbReference>
<dbReference type="NCBIfam" id="TIGR00716">
    <property type="entry name" value="rnhC"/>
    <property type="match status" value="1"/>
</dbReference>
<dbReference type="AlphaFoldDB" id="W0GLT8"/>
<dbReference type="Pfam" id="PF01351">
    <property type="entry name" value="RNase_HII"/>
    <property type="match status" value="1"/>
</dbReference>
<dbReference type="EC" id="3.1.26.4" evidence="13"/>
<dbReference type="GO" id="GO:0004523">
    <property type="term" value="F:RNA-DNA hybrid ribonuclease activity"/>
    <property type="evidence" value="ECO:0007669"/>
    <property type="project" value="UniProtKB-UniRule"/>
</dbReference>
<dbReference type="eggNOG" id="COG1039">
    <property type="taxonomic scope" value="Bacteria"/>
</dbReference>
<keyword evidence="10 12" id="KW-0378">Hydrolase</keyword>
<dbReference type="KEGG" id="smia:P344_04200"/>
<dbReference type="STRING" id="838561.P344_04200"/>